<dbReference type="AlphaFoldDB" id="W7U9R3"/>
<dbReference type="PANTHER" id="PTHR28653:SF1">
    <property type="entry name" value="ATPASE SWSAP1"/>
    <property type="match status" value="1"/>
</dbReference>
<dbReference type="GO" id="GO:0000724">
    <property type="term" value="P:double-strand break repair via homologous recombination"/>
    <property type="evidence" value="ECO:0007669"/>
    <property type="project" value="TreeGrafter"/>
</dbReference>
<sequence length="290" mass="32176">MGTTLVDERGLPISASIEPHQGQHVAVVLRFLRARGTEGACLLGPQECGKSSLAFQLCYTMAQQDPNRQAIFIHRHRDSRHVVKTTRLVVASSRPSSSPAVEPHHQSEQTGPSCVGRAKGWDFSVLDNVFLKRFTSFQGLCWYFGSLHNQPDALLPSVIVVDDLDRYISTTNRDDDSLSAYCQVLSVIRDAAEHIRQRTGHHCSLVVTMEQASRGLLLPLIRQLGMVLRISGDQNHKGGESMAIWKLEEDKESRNGDTVGGEGAVSCYCCRYDATEKGVLRVLEMSEEKQ</sequence>
<name>W7U9R3_9STRA</name>
<keyword evidence="3" id="KW-1185">Reference proteome</keyword>
<evidence type="ECO:0000313" key="2">
    <source>
        <dbReference type="EMBL" id="EWM29689.1"/>
    </source>
</evidence>
<comment type="caution">
    <text evidence="2">The sequence shown here is derived from an EMBL/GenBank/DDBJ whole genome shotgun (WGS) entry which is preliminary data.</text>
</comment>
<dbReference type="OrthoDB" id="10276219at2759"/>
<organism evidence="2 3">
    <name type="scientific">Nannochloropsis gaditana</name>
    <dbReference type="NCBI Taxonomy" id="72520"/>
    <lineage>
        <taxon>Eukaryota</taxon>
        <taxon>Sar</taxon>
        <taxon>Stramenopiles</taxon>
        <taxon>Ochrophyta</taxon>
        <taxon>Eustigmatophyceae</taxon>
        <taxon>Eustigmatales</taxon>
        <taxon>Monodopsidaceae</taxon>
        <taxon>Nannochloropsis</taxon>
    </lineage>
</organism>
<evidence type="ECO:0000313" key="3">
    <source>
        <dbReference type="Proteomes" id="UP000019335"/>
    </source>
</evidence>
<dbReference type="Gene3D" id="3.40.50.300">
    <property type="entry name" value="P-loop containing nucleotide triphosphate hydrolases"/>
    <property type="match status" value="1"/>
</dbReference>
<dbReference type="GO" id="GO:0097196">
    <property type="term" value="C:Shu complex"/>
    <property type="evidence" value="ECO:0007669"/>
    <property type="project" value="TreeGrafter"/>
</dbReference>
<gene>
    <name evidence="2" type="ORF">Naga_100114g10</name>
</gene>
<protein>
    <submittedName>
        <fullName evidence="2">Uncharacterized protein</fullName>
    </submittedName>
</protein>
<dbReference type="PANTHER" id="PTHR28653">
    <property type="match status" value="1"/>
</dbReference>
<dbReference type="Proteomes" id="UP000019335">
    <property type="component" value="Chromosome 2"/>
</dbReference>
<evidence type="ECO:0000256" key="1">
    <source>
        <dbReference type="SAM" id="MobiDB-lite"/>
    </source>
</evidence>
<dbReference type="SUPFAM" id="SSF52540">
    <property type="entry name" value="P-loop containing nucleoside triphosphate hydrolases"/>
    <property type="match status" value="1"/>
</dbReference>
<feature type="region of interest" description="Disordered" evidence="1">
    <location>
        <begin position="92"/>
        <end position="113"/>
    </location>
</feature>
<dbReference type="GO" id="GO:0003697">
    <property type="term" value="F:single-stranded DNA binding"/>
    <property type="evidence" value="ECO:0007669"/>
    <property type="project" value="TreeGrafter"/>
</dbReference>
<accession>W7U9R3</accession>
<proteinExistence type="predicted"/>
<dbReference type="InterPro" id="IPR027417">
    <property type="entry name" value="P-loop_NTPase"/>
</dbReference>
<reference evidence="2 3" key="1">
    <citation type="journal article" date="2014" name="Mol. Plant">
        <title>Chromosome Scale Genome Assembly and Transcriptome Profiling of Nannochloropsis gaditana in Nitrogen Depletion.</title>
        <authorList>
            <person name="Corteggiani Carpinelli E."/>
            <person name="Telatin A."/>
            <person name="Vitulo N."/>
            <person name="Forcato C."/>
            <person name="D'Angelo M."/>
            <person name="Schiavon R."/>
            <person name="Vezzi A."/>
            <person name="Giacometti G.M."/>
            <person name="Morosinotto T."/>
            <person name="Valle G."/>
        </authorList>
    </citation>
    <scope>NUCLEOTIDE SEQUENCE [LARGE SCALE GENOMIC DNA]</scope>
    <source>
        <strain evidence="2 3">B-31</strain>
    </source>
</reference>
<dbReference type="EMBL" id="AZIL01000121">
    <property type="protein sequence ID" value="EWM29689.1"/>
    <property type="molecule type" value="Genomic_DNA"/>
</dbReference>
<feature type="compositionally biased region" description="Low complexity" evidence="1">
    <location>
        <begin position="92"/>
        <end position="101"/>
    </location>
</feature>